<comment type="caution">
    <text evidence="2">The sequence shown here is derived from an EMBL/GenBank/DDBJ whole genome shotgun (WGS) entry which is preliminary data.</text>
</comment>
<feature type="compositionally biased region" description="Polar residues" evidence="1">
    <location>
        <begin position="10"/>
        <end position="44"/>
    </location>
</feature>
<name>A0A482XJQ1_LAOST</name>
<organism evidence="2 3">
    <name type="scientific">Laodelphax striatellus</name>
    <name type="common">Small brown planthopper</name>
    <name type="synonym">Delphax striatella</name>
    <dbReference type="NCBI Taxonomy" id="195883"/>
    <lineage>
        <taxon>Eukaryota</taxon>
        <taxon>Metazoa</taxon>
        <taxon>Ecdysozoa</taxon>
        <taxon>Arthropoda</taxon>
        <taxon>Hexapoda</taxon>
        <taxon>Insecta</taxon>
        <taxon>Pterygota</taxon>
        <taxon>Neoptera</taxon>
        <taxon>Paraneoptera</taxon>
        <taxon>Hemiptera</taxon>
        <taxon>Auchenorrhyncha</taxon>
        <taxon>Fulgoroidea</taxon>
        <taxon>Delphacidae</taxon>
        <taxon>Criomorphinae</taxon>
        <taxon>Laodelphax</taxon>
    </lineage>
</organism>
<feature type="compositionally biased region" description="Polar residues" evidence="1">
    <location>
        <begin position="121"/>
        <end position="139"/>
    </location>
</feature>
<dbReference type="InParanoid" id="A0A482XJQ1"/>
<dbReference type="EMBL" id="QKKF02008873">
    <property type="protein sequence ID" value="RZF45511.1"/>
    <property type="molecule type" value="Genomic_DNA"/>
</dbReference>
<dbReference type="AlphaFoldDB" id="A0A482XJQ1"/>
<feature type="region of interest" description="Disordered" evidence="1">
    <location>
        <begin position="1"/>
        <end position="139"/>
    </location>
</feature>
<sequence length="139" mass="16043">MRTEKISQKKPMNNSSQPERTTYTSHHNVQLTPVRSDEPNTSSYEGRERMSPRRGFAHKRIRRSSSDNMFQERYPASSEGAEGPPPHTETSQDPAGNRENREQRRKQPVQGGMKEWLNGGRITTSHTRENSQQSRLHTQ</sequence>
<proteinExistence type="predicted"/>
<keyword evidence="3" id="KW-1185">Reference proteome</keyword>
<protein>
    <submittedName>
        <fullName evidence="2">Uncharacterized protein</fullName>
    </submittedName>
</protein>
<evidence type="ECO:0000313" key="2">
    <source>
        <dbReference type="EMBL" id="RZF45511.1"/>
    </source>
</evidence>
<reference evidence="2 3" key="1">
    <citation type="journal article" date="2017" name="Gigascience">
        <title>Genome sequence of the small brown planthopper, Laodelphax striatellus.</title>
        <authorList>
            <person name="Zhu J."/>
            <person name="Jiang F."/>
            <person name="Wang X."/>
            <person name="Yang P."/>
            <person name="Bao Y."/>
            <person name="Zhao W."/>
            <person name="Wang W."/>
            <person name="Lu H."/>
            <person name="Wang Q."/>
            <person name="Cui N."/>
            <person name="Li J."/>
            <person name="Chen X."/>
            <person name="Luo L."/>
            <person name="Yu J."/>
            <person name="Kang L."/>
            <person name="Cui F."/>
        </authorList>
    </citation>
    <scope>NUCLEOTIDE SEQUENCE [LARGE SCALE GENOMIC DNA]</scope>
    <source>
        <strain evidence="2">Lst14</strain>
    </source>
</reference>
<gene>
    <name evidence="2" type="ORF">LSTR_LSTR017172</name>
</gene>
<accession>A0A482XJQ1</accession>
<dbReference type="Proteomes" id="UP000291343">
    <property type="component" value="Unassembled WGS sequence"/>
</dbReference>
<evidence type="ECO:0000313" key="3">
    <source>
        <dbReference type="Proteomes" id="UP000291343"/>
    </source>
</evidence>
<evidence type="ECO:0000256" key="1">
    <source>
        <dbReference type="SAM" id="MobiDB-lite"/>
    </source>
</evidence>